<evidence type="ECO:0000313" key="2">
    <source>
        <dbReference type="EMBL" id="GGU88597.1"/>
    </source>
</evidence>
<dbReference type="EMBL" id="BMRP01000032">
    <property type="protein sequence ID" value="GGU88597.1"/>
    <property type="molecule type" value="Genomic_DNA"/>
</dbReference>
<sequence>MTDSASGGPGGATGDTTGASPQANTGGPGANPQGTTGGAATGNPGGATTGNTAGNAADNPTGNAAGNAAGDPAEAAPAQPPLPPPFPPSTAPGQQPAGGPAPQVIPTSAEHARDIGRAYFPPVGSPDGPVSLLVHEFDEGYLVQAGWPAPEDPTALPSSPGGANIVIAKSDGEVTYVPNFPPETAIALYRRTRRQGTS</sequence>
<dbReference type="Proteomes" id="UP000654471">
    <property type="component" value="Unassembled WGS sequence"/>
</dbReference>
<feature type="compositionally biased region" description="Low complexity" evidence="1">
    <location>
        <begin position="14"/>
        <end position="34"/>
    </location>
</feature>
<proteinExistence type="predicted"/>
<feature type="region of interest" description="Disordered" evidence="1">
    <location>
        <begin position="1"/>
        <end position="122"/>
    </location>
</feature>
<gene>
    <name evidence="2" type="ORF">GCM10010211_63790</name>
</gene>
<keyword evidence="3" id="KW-1185">Reference proteome</keyword>
<evidence type="ECO:0000313" key="3">
    <source>
        <dbReference type="Proteomes" id="UP000654471"/>
    </source>
</evidence>
<feature type="compositionally biased region" description="Gly residues" evidence="1">
    <location>
        <begin position="35"/>
        <end position="48"/>
    </location>
</feature>
<reference evidence="3" key="1">
    <citation type="journal article" date="2019" name="Int. J. Syst. Evol. Microbiol.">
        <title>The Global Catalogue of Microorganisms (GCM) 10K type strain sequencing project: providing services to taxonomists for standard genome sequencing and annotation.</title>
        <authorList>
            <consortium name="The Broad Institute Genomics Platform"/>
            <consortium name="The Broad Institute Genome Sequencing Center for Infectious Disease"/>
            <person name="Wu L."/>
            <person name="Ma J."/>
        </authorList>
    </citation>
    <scope>NUCLEOTIDE SEQUENCE [LARGE SCALE GENOMIC DNA]</scope>
    <source>
        <strain evidence="3">JCM 3399</strain>
    </source>
</reference>
<feature type="compositionally biased region" description="Pro residues" evidence="1">
    <location>
        <begin position="78"/>
        <end position="90"/>
    </location>
</feature>
<dbReference type="RefSeq" id="WP_229852819.1">
    <property type="nucleotide sequence ID" value="NZ_BMRP01000032.1"/>
</dbReference>
<protein>
    <submittedName>
        <fullName evidence="2">Uncharacterized protein</fullName>
    </submittedName>
</protein>
<organism evidence="2 3">
    <name type="scientific">Streptomyces albospinus</name>
    <dbReference type="NCBI Taxonomy" id="285515"/>
    <lineage>
        <taxon>Bacteria</taxon>
        <taxon>Bacillati</taxon>
        <taxon>Actinomycetota</taxon>
        <taxon>Actinomycetes</taxon>
        <taxon>Kitasatosporales</taxon>
        <taxon>Streptomycetaceae</taxon>
        <taxon>Streptomyces</taxon>
    </lineage>
</organism>
<accession>A0ABQ2VIE4</accession>
<feature type="compositionally biased region" description="Low complexity" evidence="1">
    <location>
        <begin position="91"/>
        <end position="102"/>
    </location>
</feature>
<name>A0ABQ2VIE4_9ACTN</name>
<evidence type="ECO:0000256" key="1">
    <source>
        <dbReference type="SAM" id="MobiDB-lite"/>
    </source>
</evidence>
<comment type="caution">
    <text evidence="2">The sequence shown here is derived from an EMBL/GenBank/DDBJ whole genome shotgun (WGS) entry which is preliminary data.</text>
</comment>
<feature type="compositionally biased region" description="Low complexity" evidence="1">
    <location>
        <begin position="49"/>
        <end position="77"/>
    </location>
</feature>